<gene>
    <name evidence="3" type="ORF">M099_4178</name>
</gene>
<dbReference type="EMBL" id="JNHM01000150">
    <property type="protein sequence ID" value="KDS44953.1"/>
    <property type="molecule type" value="Genomic_DNA"/>
</dbReference>
<dbReference type="GO" id="GO:0005737">
    <property type="term" value="C:cytoplasm"/>
    <property type="evidence" value="ECO:0007669"/>
    <property type="project" value="TreeGrafter"/>
</dbReference>
<proteinExistence type="predicted"/>
<dbReference type="Pfam" id="PF00226">
    <property type="entry name" value="DnaJ"/>
    <property type="match status" value="1"/>
</dbReference>
<dbReference type="Pfam" id="PF01556">
    <property type="entry name" value="DnaJ_C"/>
    <property type="match status" value="1"/>
</dbReference>
<dbReference type="GeneID" id="5303687"/>
<dbReference type="InterPro" id="IPR008971">
    <property type="entry name" value="HSP40/DnaJ_pept-bd"/>
</dbReference>
<dbReference type="AlphaFoldDB" id="A0A069SBV0"/>
<organism evidence="3 4">
    <name type="scientific">Phocaeicola vulgatus str. 3975 RP4</name>
    <dbReference type="NCBI Taxonomy" id="1339352"/>
    <lineage>
        <taxon>Bacteria</taxon>
        <taxon>Pseudomonadati</taxon>
        <taxon>Bacteroidota</taxon>
        <taxon>Bacteroidia</taxon>
        <taxon>Bacteroidales</taxon>
        <taxon>Bacteroidaceae</taxon>
        <taxon>Phocaeicola</taxon>
    </lineage>
</organism>
<dbReference type="InterPro" id="IPR018253">
    <property type="entry name" value="DnaJ_domain_CS"/>
</dbReference>
<dbReference type="InterPro" id="IPR002939">
    <property type="entry name" value="DnaJ_C"/>
</dbReference>
<dbReference type="Gene3D" id="1.10.287.110">
    <property type="entry name" value="DnaJ domain"/>
    <property type="match status" value="1"/>
</dbReference>
<comment type="caution">
    <text evidence="3">The sequence shown here is derived from an EMBL/GenBank/DDBJ whole genome shotgun (WGS) entry which is preliminary data.</text>
</comment>
<keyword evidence="1" id="KW-0143">Chaperone</keyword>
<dbReference type="PATRIC" id="fig|1339352.3.peg.3922"/>
<evidence type="ECO:0000259" key="2">
    <source>
        <dbReference type="PROSITE" id="PS50076"/>
    </source>
</evidence>
<dbReference type="CDD" id="cd10747">
    <property type="entry name" value="DnaJ_C"/>
    <property type="match status" value="1"/>
</dbReference>
<dbReference type="SUPFAM" id="SSF49493">
    <property type="entry name" value="HSP40/DnaJ peptide-binding domain"/>
    <property type="match status" value="2"/>
</dbReference>
<evidence type="ECO:0000256" key="1">
    <source>
        <dbReference type="ARBA" id="ARBA00023186"/>
    </source>
</evidence>
<dbReference type="Gene3D" id="2.60.260.20">
    <property type="entry name" value="Urease metallochaperone UreE, N-terminal domain"/>
    <property type="match status" value="2"/>
</dbReference>
<dbReference type="SUPFAM" id="SSF46565">
    <property type="entry name" value="Chaperone J-domain"/>
    <property type="match status" value="1"/>
</dbReference>
<dbReference type="GO" id="GO:0042026">
    <property type="term" value="P:protein refolding"/>
    <property type="evidence" value="ECO:0007669"/>
    <property type="project" value="TreeGrafter"/>
</dbReference>
<protein>
    <submittedName>
        <fullName evidence="3">DnaJ C terminal domain protein</fullName>
    </submittedName>
</protein>
<dbReference type="PRINTS" id="PR00625">
    <property type="entry name" value="JDOMAIN"/>
</dbReference>
<dbReference type="InterPro" id="IPR001623">
    <property type="entry name" value="DnaJ_domain"/>
</dbReference>
<dbReference type="InterPro" id="IPR036869">
    <property type="entry name" value="J_dom_sf"/>
</dbReference>
<reference evidence="3 4" key="1">
    <citation type="submission" date="2014-04" db="EMBL/GenBank/DDBJ databases">
        <authorList>
            <person name="Sears C."/>
            <person name="Carroll K."/>
            <person name="Sack B.R."/>
            <person name="Qadri F."/>
            <person name="Myers L.L."/>
            <person name="Chung G.-T."/>
            <person name="Escheverria P."/>
            <person name="Fraser C.M."/>
            <person name="Sadzewicz L."/>
            <person name="Shefchek K.A."/>
            <person name="Tallon L."/>
            <person name="Das S.P."/>
            <person name="Daugherty S."/>
            <person name="Mongodin E.F."/>
        </authorList>
    </citation>
    <scope>NUCLEOTIDE SEQUENCE [LARGE SCALE GENOMIC DNA]</scope>
    <source>
        <strain evidence="3 4">3975 RP4</strain>
    </source>
</reference>
<dbReference type="GO" id="GO:0051082">
    <property type="term" value="F:unfolded protein binding"/>
    <property type="evidence" value="ECO:0007669"/>
    <property type="project" value="InterPro"/>
</dbReference>
<dbReference type="PROSITE" id="PS00636">
    <property type="entry name" value="DNAJ_1"/>
    <property type="match status" value="1"/>
</dbReference>
<dbReference type="FunFam" id="2.60.260.20:FF:000013">
    <property type="entry name" value="DnaJ subfamily B member 11"/>
    <property type="match status" value="1"/>
</dbReference>
<dbReference type="SMART" id="SM00271">
    <property type="entry name" value="DnaJ"/>
    <property type="match status" value="1"/>
</dbReference>
<evidence type="ECO:0000313" key="3">
    <source>
        <dbReference type="EMBL" id="KDS44953.1"/>
    </source>
</evidence>
<feature type="domain" description="J" evidence="2">
    <location>
        <begin position="5"/>
        <end position="70"/>
    </location>
</feature>
<accession>A0A069SBV0</accession>
<dbReference type="PANTHER" id="PTHR43096">
    <property type="entry name" value="DNAJ HOMOLOG 1, MITOCHONDRIAL-RELATED"/>
    <property type="match status" value="1"/>
</dbReference>
<evidence type="ECO:0000313" key="4">
    <source>
        <dbReference type="Proteomes" id="UP000027661"/>
    </source>
</evidence>
<dbReference type="Proteomes" id="UP000027661">
    <property type="component" value="Unassembled WGS sequence"/>
</dbReference>
<dbReference type="PROSITE" id="PS50076">
    <property type="entry name" value="DNAJ_2"/>
    <property type="match status" value="1"/>
</dbReference>
<dbReference type="PANTHER" id="PTHR43096:SF52">
    <property type="entry name" value="DNAJ HOMOLOG 1, MITOCHONDRIAL-RELATED"/>
    <property type="match status" value="1"/>
</dbReference>
<dbReference type="RefSeq" id="WP_005843835.1">
    <property type="nucleotide sequence ID" value="NZ_JNHM01000150.1"/>
</dbReference>
<dbReference type="CDD" id="cd06257">
    <property type="entry name" value="DnaJ"/>
    <property type="match status" value="1"/>
</dbReference>
<sequence length="323" mass="35208">MAYIDYYKVLGVDKSATQDDIKKAFRKLARKYHPDLNPNDPGAKDKFQEINEANEVLSDPEKRKKYDEYGEHWKHADEFEKQKQQYGGAGGFGGFGGAGSGFGTDGNGSYWYSGNGGEEFTGAHFGGSAGGFSDFFEELFGHRGGANGGRSAGFRGQDYNAELQLSLREAAETHKQVLNVNGKNIRITVPAGIANGQTIKLRGHGAPGVNGGPAGDLYITFVIPDDPVFKRLGNDLYIHAPLSLYTAVLGGEETVDTLNGKVKLKVKPETQNGTKVRLKGKGFPVYKEEGKFGDLIVTYNVTIPSNLTEHQKELFRQLKDSSN</sequence>
<name>A0A069SBV0_PHOVU</name>